<gene>
    <name evidence="2" type="ORF">J2X20_003414</name>
</gene>
<feature type="domain" description="YdhG-like" evidence="1">
    <location>
        <begin position="25"/>
        <end position="133"/>
    </location>
</feature>
<name>A0ABU1YRC7_ROSSA</name>
<dbReference type="Gene3D" id="3.90.1150.200">
    <property type="match status" value="1"/>
</dbReference>
<reference evidence="2 3" key="1">
    <citation type="submission" date="2023-07" db="EMBL/GenBank/DDBJ databases">
        <title>Sorghum-associated microbial communities from plants grown in Nebraska, USA.</title>
        <authorList>
            <person name="Schachtman D."/>
        </authorList>
    </citation>
    <scope>NUCLEOTIDE SEQUENCE [LARGE SCALE GENOMIC DNA]</scope>
    <source>
        <strain evidence="2 3">BE314</strain>
    </source>
</reference>
<dbReference type="SUPFAM" id="SSF159888">
    <property type="entry name" value="YdhG-like"/>
    <property type="match status" value="1"/>
</dbReference>
<dbReference type="RefSeq" id="WP_310267001.1">
    <property type="nucleotide sequence ID" value="NZ_JAVDXU010000002.1"/>
</dbReference>
<protein>
    <recommendedName>
        <fullName evidence="1">YdhG-like domain-containing protein</fullName>
    </recommendedName>
</protein>
<dbReference type="InterPro" id="IPR014922">
    <property type="entry name" value="YdhG-like"/>
</dbReference>
<evidence type="ECO:0000313" key="2">
    <source>
        <dbReference type="EMBL" id="MDR7270756.1"/>
    </source>
</evidence>
<dbReference type="Proteomes" id="UP001180453">
    <property type="component" value="Unassembled WGS sequence"/>
</dbReference>
<evidence type="ECO:0000313" key="3">
    <source>
        <dbReference type="Proteomes" id="UP001180453"/>
    </source>
</evidence>
<dbReference type="Pfam" id="PF08818">
    <property type="entry name" value="DUF1801"/>
    <property type="match status" value="1"/>
</dbReference>
<comment type="caution">
    <text evidence="2">The sequence shown here is derived from an EMBL/GenBank/DDBJ whole genome shotgun (WGS) entry which is preliminary data.</text>
</comment>
<keyword evidence="3" id="KW-1185">Reference proteome</keyword>
<proteinExistence type="predicted"/>
<sequence>MPKLTAADTSQAVDQFMAALNHPFKAELETLRRAILAADPAIAEGIKWNAPSWRTSEYFATTHLRSKAGLGLILHLGAKVRALPEEGDGGLDVPDPTGLLKWLGRDRAQVELGSAADLAAKLPALQALLRAWIRHV</sequence>
<evidence type="ECO:0000259" key="1">
    <source>
        <dbReference type="Pfam" id="PF08818"/>
    </source>
</evidence>
<accession>A0ABU1YRC7</accession>
<organism evidence="2 3">
    <name type="scientific">Roseateles saccharophilus</name>
    <name type="common">Pseudomonas saccharophila</name>
    <dbReference type="NCBI Taxonomy" id="304"/>
    <lineage>
        <taxon>Bacteria</taxon>
        <taxon>Pseudomonadati</taxon>
        <taxon>Pseudomonadota</taxon>
        <taxon>Betaproteobacteria</taxon>
        <taxon>Burkholderiales</taxon>
        <taxon>Sphaerotilaceae</taxon>
        <taxon>Roseateles</taxon>
    </lineage>
</organism>
<dbReference type="EMBL" id="JAVDXU010000002">
    <property type="protein sequence ID" value="MDR7270756.1"/>
    <property type="molecule type" value="Genomic_DNA"/>
</dbReference>